<sequence length="313" mass="33457">MKLSLRIPLVTALATVLVVTAASALFSPPQPRTSPAAPRTAAIDTFHPVVREPARHTRDLAAEYTVYRPADLRAVRGKLPVVVFGNGACRHTSNHVLIGTHMLLAAHGFLVVSVGGFDNPTYDENGTPVPEVLLDGITWAERENRRADSPLRHRIDTGRVAVAGNSCGGLEALVAGADPRVTSVLSLNSGFFADGRYGYGREELAKLHTPVLFLDGGPTDQAYENTIANYDLVTVPAVRASNPSAGHSGFWYGVRDGDTDATIREEAVTTLVQWLDLTLNGNPDARAYFLGDACGLCGVPGWSVSVKNFRTGE</sequence>
<gene>
    <name evidence="2" type="ORF">BA062_10480</name>
</gene>
<dbReference type="EMBL" id="MASU01000005">
    <property type="protein sequence ID" value="PXY35885.1"/>
    <property type="molecule type" value="Genomic_DNA"/>
</dbReference>
<dbReference type="RefSeq" id="WP_110335890.1">
    <property type="nucleotide sequence ID" value="NZ_MASU01000005.1"/>
</dbReference>
<dbReference type="SUPFAM" id="SSF53474">
    <property type="entry name" value="alpha/beta-Hydrolases"/>
    <property type="match status" value="1"/>
</dbReference>
<proteinExistence type="predicted"/>
<dbReference type="AlphaFoldDB" id="A0A318M029"/>
<evidence type="ECO:0008006" key="4">
    <source>
        <dbReference type="Google" id="ProtNLM"/>
    </source>
</evidence>
<evidence type="ECO:0000313" key="3">
    <source>
        <dbReference type="Proteomes" id="UP000247892"/>
    </source>
</evidence>
<feature type="signal peptide" evidence="1">
    <location>
        <begin position="1"/>
        <end position="21"/>
    </location>
</feature>
<organism evidence="2 3">
    <name type="scientific">Prauserella flavalba</name>
    <dbReference type="NCBI Taxonomy" id="1477506"/>
    <lineage>
        <taxon>Bacteria</taxon>
        <taxon>Bacillati</taxon>
        <taxon>Actinomycetota</taxon>
        <taxon>Actinomycetes</taxon>
        <taxon>Pseudonocardiales</taxon>
        <taxon>Pseudonocardiaceae</taxon>
        <taxon>Prauserella</taxon>
    </lineage>
</organism>
<name>A0A318M029_9PSEU</name>
<reference evidence="2 3" key="1">
    <citation type="submission" date="2016-07" db="EMBL/GenBank/DDBJ databases">
        <title>Draft genome sequence of Prauserella sp. YIM 121212, isolated from alkaline soil.</title>
        <authorList>
            <person name="Ruckert C."/>
            <person name="Albersmeier A."/>
            <person name="Jiang C.-L."/>
            <person name="Jiang Y."/>
            <person name="Kalinowski J."/>
            <person name="Schneider O."/>
            <person name="Winkler A."/>
            <person name="Zotchev S.B."/>
        </authorList>
    </citation>
    <scope>NUCLEOTIDE SEQUENCE [LARGE SCALE GENOMIC DNA]</scope>
    <source>
        <strain evidence="2 3">YIM 121212</strain>
    </source>
</reference>
<dbReference type="Proteomes" id="UP000247892">
    <property type="component" value="Unassembled WGS sequence"/>
</dbReference>
<feature type="chain" id="PRO_5038775365" description="Alpha/beta hydrolase" evidence="1">
    <location>
        <begin position="22"/>
        <end position="313"/>
    </location>
</feature>
<accession>A0A318M029</accession>
<evidence type="ECO:0000313" key="2">
    <source>
        <dbReference type="EMBL" id="PXY35885.1"/>
    </source>
</evidence>
<dbReference type="Gene3D" id="3.40.50.1820">
    <property type="entry name" value="alpha/beta hydrolase"/>
    <property type="match status" value="1"/>
</dbReference>
<dbReference type="InterPro" id="IPR029058">
    <property type="entry name" value="AB_hydrolase_fold"/>
</dbReference>
<dbReference type="OrthoDB" id="9812672at2"/>
<comment type="caution">
    <text evidence="2">The sequence shown here is derived from an EMBL/GenBank/DDBJ whole genome shotgun (WGS) entry which is preliminary data.</text>
</comment>
<evidence type="ECO:0000256" key="1">
    <source>
        <dbReference type="SAM" id="SignalP"/>
    </source>
</evidence>
<keyword evidence="1" id="KW-0732">Signal</keyword>
<protein>
    <recommendedName>
        <fullName evidence="4">Alpha/beta hydrolase</fullName>
    </recommendedName>
</protein>
<keyword evidence="3" id="KW-1185">Reference proteome</keyword>